<evidence type="ECO:0000256" key="2">
    <source>
        <dbReference type="ARBA" id="ARBA00022692"/>
    </source>
</evidence>
<dbReference type="InterPro" id="IPR023352">
    <property type="entry name" value="MAPEG-like_dom_sf"/>
</dbReference>
<evidence type="ECO:0000313" key="6">
    <source>
        <dbReference type="EMBL" id="TDR85455.1"/>
    </source>
</evidence>
<keyword evidence="7" id="KW-1185">Reference proteome</keyword>
<keyword evidence="3 5" id="KW-1133">Transmembrane helix</keyword>
<dbReference type="Gene3D" id="1.20.120.550">
    <property type="entry name" value="Membrane associated eicosanoid/glutathione metabolism-like domain"/>
    <property type="match status" value="1"/>
</dbReference>
<reference evidence="6 7" key="1">
    <citation type="submission" date="2019-03" db="EMBL/GenBank/DDBJ databases">
        <title>Genomic Encyclopedia of Type Strains, Phase IV (KMG-IV): sequencing the most valuable type-strain genomes for metagenomic binning, comparative biology and taxonomic classification.</title>
        <authorList>
            <person name="Goeker M."/>
        </authorList>
    </citation>
    <scope>NUCLEOTIDE SEQUENCE [LARGE SCALE GENOMIC DNA]</scope>
    <source>
        <strain evidence="6 7">DSM 25903</strain>
    </source>
</reference>
<evidence type="ECO:0000256" key="5">
    <source>
        <dbReference type="SAM" id="Phobius"/>
    </source>
</evidence>
<dbReference type="EMBL" id="SNZR01000017">
    <property type="protein sequence ID" value="TDR85455.1"/>
    <property type="molecule type" value="Genomic_DNA"/>
</dbReference>
<proteinExistence type="predicted"/>
<dbReference type="Pfam" id="PF01124">
    <property type="entry name" value="MAPEG"/>
    <property type="match status" value="1"/>
</dbReference>
<dbReference type="RefSeq" id="WP_425359649.1">
    <property type="nucleotide sequence ID" value="NZ_SNZR01000017.1"/>
</dbReference>
<dbReference type="GO" id="GO:0016020">
    <property type="term" value="C:membrane"/>
    <property type="evidence" value="ECO:0007669"/>
    <property type="project" value="UniProtKB-SubCell"/>
</dbReference>
<feature type="transmembrane region" description="Helical" evidence="5">
    <location>
        <begin position="87"/>
        <end position="106"/>
    </location>
</feature>
<sequence>MTSSLAIIVVASVALLAFHIALQGIAATLELGSRWNAGPRDENLKPEGVIAGRAERALRNYLETFPAFGLLAATLLVLGRADGWGQLGAVVWIAARIVYVPLYLAGIPYLRSLAWIAAALGLTMMAWRVLV</sequence>
<dbReference type="SUPFAM" id="SSF161084">
    <property type="entry name" value="MAPEG domain-like"/>
    <property type="match status" value="1"/>
</dbReference>
<evidence type="ECO:0000256" key="4">
    <source>
        <dbReference type="ARBA" id="ARBA00023136"/>
    </source>
</evidence>
<name>A0A4R7BME9_9HYPH</name>
<dbReference type="InterPro" id="IPR001129">
    <property type="entry name" value="Membr-assoc_MAPEG"/>
</dbReference>
<organism evidence="6 7">
    <name type="scientific">Enterovirga rhinocerotis</name>
    <dbReference type="NCBI Taxonomy" id="1339210"/>
    <lineage>
        <taxon>Bacteria</taxon>
        <taxon>Pseudomonadati</taxon>
        <taxon>Pseudomonadota</taxon>
        <taxon>Alphaproteobacteria</taxon>
        <taxon>Hyphomicrobiales</taxon>
        <taxon>Methylobacteriaceae</taxon>
        <taxon>Enterovirga</taxon>
    </lineage>
</organism>
<protein>
    <submittedName>
        <fullName evidence="6">Putative MAPEG superfamily protein</fullName>
    </submittedName>
</protein>
<evidence type="ECO:0000313" key="7">
    <source>
        <dbReference type="Proteomes" id="UP000295122"/>
    </source>
</evidence>
<keyword evidence="4 5" id="KW-0472">Membrane</keyword>
<comment type="subcellular location">
    <subcellularLocation>
        <location evidence="1">Membrane</location>
    </subcellularLocation>
</comment>
<accession>A0A4R7BME9</accession>
<evidence type="ECO:0000256" key="3">
    <source>
        <dbReference type="ARBA" id="ARBA00022989"/>
    </source>
</evidence>
<comment type="caution">
    <text evidence="6">The sequence shown here is derived from an EMBL/GenBank/DDBJ whole genome shotgun (WGS) entry which is preliminary data.</text>
</comment>
<dbReference type="PANTHER" id="PTHR35371:SF1">
    <property type="entry name" value="BLR7753 PROTEIN"/>
    <property type="match status" value="1"/>
</dbReference>
<keyword evidence="2 5" id="KW-0812">Transmembrane</keyword>
<evidence type="ECO:0000256" key="1">
    <source>
        <dbReference type="ARBA" id="ARBA00004370"/>
    </source>
</evidence>
<gene>
    <name evidence="6" type="ORF">EV668_4577</name>
</gene>
<feature type="transmembrane region" description="Helical" evidence="5">
    <location>
        <begin position="112"/>
        <end position="130"/>
    </location>
</feature>
<dbReference type="Proteomes" id="UP000295122">
    <property type="component" value="Unassembled WGS sequence"/>
</dbReference>
<dbReference type="PANTHER" id="PTHR35371">
    <property type="entry name" value="INNER MEMBRANE PROTEIN"/>
    <property type="match status" value="1"/>
</dbReference>
<dbReference type="AlphaFoldDB" id="A0A4R7BME9"/>